<evidence type="ECO:0000313" key="11">
    <source>
        <dbReference type="EMBL" id="SEB06630.1"/>
    </source>
</evidence>
<dbReference type="InterPro" id="IPR036890">
    <property type="entry name" value="HATPase_C_sf"/>
</dbReference>
<dbReference type="SUPFAM" id="SSF55874">
    <property type="entry name" value="ATPase domain of HSP90 chaperone/DNA topoisomerase II/histidine kinase"/>
    <property type="match status" value="1"/>
</dbReference>
<keyword evidence="8" id="KW-0902">Two-component regulatory system</keyword>
<evidence type="ECO:0000256" key="2">
    <source>
        <dbReference type="ARBA" id="ARBA00012438"/>
    </source>
</evidence>
<proteinExistence type="predicted"/>
<dbReference type="GO" id="GO:0000155">
    <property type="term" value="F:phosphorelay sensor kinase activity"/>
    <property type="evidence" value="ECO:0007669"/>
    <property type="project" value="InterPro"/>
</dbReference>
<evidence type="ECO:0000313" key="12">
    <source>
        <dbReference type="Proteomes" id="UP000199656"/>
    </source>
</evidence>
<dbReference type="EMBL" id="FNRL01000035">
    <property type="protein sequence ID" value="SEB06630.1"/>
    <property type="molecule type" value="Genomic_DNA"/>
</dbReference>
<feature type="domain" description="Histidine kinase" evidence="10">
    <location>
        <begin position="469"/>
        <end position="651"/>
    </location>
</feature>
<keyword evidence="3" id="KW-0597">Phosphoprotein</keyword>
<keyword evidence="9" id="KW-0472">Membrane</keyword>
<dbReference type="SMART" id="SM00387">
    <property type="entry name" value="HATPase_c"/>
    <property type="match status" value="1"/>
</dbReference>
<dbReference type="Gene3D" id="3.30.565.10">
    <property type="entry name" value="Histidine kinase-like ATPase, C-terminal domain"/>
    <property type="match status" value="1"/>
</dbReference>
<dbReference type="CDD" id="cd16917">
    <property type="entry name" value="HATPase_UhpB-NarQ-NarX-like"/>
    <property type="match status" value="1"/>
</dbReference>
<evidence type="ECO:0000259" key="10">
    <source>
        <dbReference type="PROSITE" id="PS50109"/>
    </source>
</evidence>
<keyword evidence="6 11" id="KW-0418">Kinase</keyword>
<dbReference type="GO" id="GO:0046983">
    <property type="term" value="F:protein dimerization activity"/>
    <property type="evidence" value="ECO:0007669"/>
    <property type="project" value="InterPro"/>
</dbReference>
<comment type="catalytic activity">
    <reaction evidence="1">
        <text>ATP + protein L-histidine = ADP + protein N-phospho-L-histidine.</text>
        <dbReference type="EC" id="2.7.13.3"/>
    </reaction>
</comment>
<feature type="transmembrane region" description="Helical" evidence="9">
    <location>
        <begin position="410"/>
        <end position="433"/>
    </location>
</feature>
<evidence type="ECO:0000256" key="3">
    <source>
        <dbReference type="ARBA" id="ARBA00022553"/>
    </source>
</evidence>
<dbReference type="Gene3D" id="1.25.40.10">
    <property type="entry name" value="Tetratricopeptide repeat domain"/>
    <property type="match status" value="1"/>
</dbReference>
<dbReference type="InterPro" id="IPR050482">
    <property type="entry name" value="Sensor_HK_TwoCompSys"/>
</dbReference>
<keyword evidence="12" id="KW-1185">Reference proteome</keyword>
<dbReference type="Pfam" id="PF02518">
    <property type="entry name" value="HATPase_c"/>
    <property type="match status" value="1"/>
</dbReference>
<dbReference type="OrthoDB" id="617348at2"/>
<dbReference type="InterPro" id="IPR011990">
    <property type="entry name" value="TPR-like_helical_dom_sf"/>
</dbReference>
<gene>
    <name evidence="11" type="ORF">SAMN05660909_05118</name>
</gene>
<name>A0A1H4GCA2_9BACT</name>
<dbReference type="PANTHER" id="PTHR24421:SF10">
    <property type="entry name" value="NITRATE_NITRITE SENSOR PROTEIN NARQ"/>
    <property type="match status" value="1"/>
</dbReference>
<accession>A0A1H4GCA2</accession>
<keyword evidence="4" id="KW-0808">Transferase</keyword>
<dbReference type="EC" id="2.7.13.3" evidence="2"/>
<dbReference type="SUPFAM" id="SSF48452">
    <property type="entry name" value="TPR-like"/>
    <property type="match status" value="1"/>
</dbReference>
<evidence type="ECO:0000256" key="8">
    <source>
        <dbReference type="ARBA" id="ARBA00023012"/>
    </source>
</evidence>
<organism evidence="11 12">
    <name type="scientific">Chitinophaga terrae</name>
    <name type="common">ex Kim and Jung 2007</name>
    <dbReference type="NCBI Taxonomy" id="408074"/>
    <lineage>
        <taxon>Bacteria</taxon>
        <taxon>Pseudomonadati</taxon>
        <taxon>Bacteroidota</taxon>
        <taxon>Chitinophagia</taxon>
        <taxon>Chitinophagales</taxon>
        <taxon>Chitinophagaceae</taxon>
        <taxon>Chitinophaga</taxon>
    </lineage>
</organism>
<keyword evidence="5" id="KW-0547">Nucleotide-binding</keyword>
<evidence type="ECO:0000256" key="5">
    <source>
        <dbReference type="ARBA" id="ARBA00022741"/>
    </source>
</evidence>
<dbReference type="Proteomes" id="UP000199656">
    <property type="component" value="Unassembled WGS sequence"/>
</dbReference>
<protein>
    <recommendedName>
        <fullName evidence="2">histidine kinase</fullName>
        <ecNumber evidence="2">2.7.13.3</ecNumber>
    </recommendedName>
</protein>
<sequence>MFYQNMRKVILIITYSVLFNTYIQAQQTKEIDSLVKVLQNATTDTGRISAIGEVVKQYLVQTDSVNAFKYAYSAASLAQKVQSPLHKAYADHLLGYIHHLLQHEDSAIYYYNRLLSRLESSTDPKAVRLMIYGANNLAALYSKNGNMRKSVELLVDNLPRLDRANDKQVYEFTIHNLSESFIITGEYKKAYLYMQQNIALAEEDPQPEARVNPYLSAAFLMYKMDSLSRMQQYLTKAKENLDKARPDNDYKVKYLAYKATWYAKTGQIKAANEQMEEAFFIVSKWPDIGNDFYDLYTAKEEVAAAAGNYKAAREAALLLYQKARNDKYAEILLANALLIANYSARLKDYKTAYEYSNLYASLSDSIRYTETVLEVSEMETMYKTAEKEKQITRLQGEKQQVLLENKNQQLLNTLLGTGAGVLLLIILLLAFIYRSSKKQAALQLKKVEQEQELKLIQALLDGEERERLRVARDLHDGLGGALAGIKLKLSHDPAVDEKVVAQLESSISELRRIARNLMPERLMQSGLETALKDLCASFANPKLEIEFQANGISQDIPLTTQVNIYRIIQELLANSVKHSGATKIIVQCIQEGKQFLVTVEDNGKGFSVTDPQHSNGLGLNNIHSRVKNLRGSMDIVSEIDEGTSVNIELYV</sequence>
<dbReference type="AlphaFoldDB" id="A0A1H4GCA2"/>
<dbReference type="GO" id="GO:0005524">
    <property type="term" value="F:ATP binding"/>
    <property type="evidence" value="ECO:0007669"/>
    <property type="project" value="UniProtKB-KW"/>
</dbReference>
<keyword evidence="9" id="KW-1133">Transmembrane helix</keyword>
<keyword evidence="7" id="KW-0067">ATP-binding</keyword>
<evidence type="ECO:0000256" key="9">
    <source>
        <dbReference type="SAM" id="Phobius"/>
    </source>
</evidence>
<evidence type="ECO:0000256" key="7">
    <source>
        <dbReference type="ARBA" id="ARBA00022840"/>
    </source>
</evidence>
<evidence type="ECO:0000256" key="4">
    <source>
        <dbReference type="ARBA" id="ARBA00022679"/>
    </source>
</evidence>
<dbReference type="STRING" id="408074.SAMN05660909_05118"/>
<dbReference type="InterPro" id="IPR011712">
    <property type="entry name" value="Sig_transdc_His_kin_sub3_dim/P"/>
</dbReference>
<dbReference type="Gene3D" id="1.20.5.1930">
    <property type="match status" value="1"/>
</dbReference>
<dbReference type="InterPro" id="IPR005467">
    <property type="entry name" value="His_kinase_dom"/>
</dbReference>
<dbReference type="PANTHER" id="PTHR24421">
    <property type="entry name" value="NITRATE/NITRITE SENSOR PROTEIN NARX-RELATED"/>
    <property type="match status" value="1"/>
</dbReference>
<evidence type="ECO:0000256" key="1">
    <source>
        <dbReference type="ARBA" id="ARBA00000085"/>
    </source>
</evidence>
<dbReference type="Pfam" id="PF07730">
    <property type="entry name" value="HisKA_3"/>
    <property type="match status" value="1"/>
</dbReference>
<dbReference type="GO" id="GO:0016020">
    <property type="term" value="C:membrane"/>
    <property type="evidence" value="ECO:0007669"/>
    <property type="project" value="InterPro"/>
</dbReference>
<reference evidence="12" key="1">
    <citation type="submission" date="2016-10" db="EMBL/GenBank/DDBJ databases">
        <authorList>
            <person name="Varghese N."/>
            <person name="Submissions S."/>
        </authorList>
    </citation>
    <scope>NUCLEOTIDE SEQUENCE [LARGE SCALE GENOMIC DNA]</scope>
    <source>
        <strain evidence="12">DSM 23920</strain>
    </source>
</reference>
<evidence type="ECO:0000256" key="6">
    <source>
        <dbReference type="ARBA" id="ARBA00022777"/>
    </source>
</evidence>
<dbReference type="InterPro" id="IPR003594">
    <property type="entry name" value="HATPase_dom"/>
</dbReference>
<keyword evidence="9" id="KW-0812">Transmembrane</keyword>
<dbReference type="PROSITE" id="PS50109">
    <property type="entry name" value="HIS_KIN"/>
    <property type="match status" value="1"/>
</dbReference>